<evidence type="ECO:0000313" key="1">
    <source>
        <dbReference type="Proteomes" id="UP000887569"/>
    </source>
</evidence>
<keyword evidence="1" id="KW-1185">Reference proteome</keyword>
<protein>
    <submittedName>
        <fullName evidence="2">Uncharacterized protein</fullName>
    </submittedName>
</protein>
<dbReference type="WBParaSite" id="PgE032_g003_t02">
    <property type="protein sequence ID" value="PgE032_g003_t02"/>
    <property type="gene ID" value="PgE032_g003"/>
</dbReference>
<reference evidence="2" key="1">
    <citation type="submission" date="2022-11" db="UniProtKB">
        <authorList>
            <consortium name="WormBaseParasite"/>
        </authorList>
    </citation>
    <scope>IDENTIFICATION</scope>
</reference>
<proteinExistence type="predicted"/>
<dbReference type="Proteomes" id="UP000887569">
    <property type="component" value="Unplaced"/>
</dbReference>
<organism evidence="1 2">
    <name type="scientific">Parascaris univalens</name>
    <name type="common">Nematode worm</name>
    <dbReference type="NCBI Taxonomy" id="6257"/>
    <lineage>
        <taxon>Eukaryota</taxon>
        <taxon>Metazoa</taxon>
        <taxon>Ecdysozoa</taxon>
        <taxon>Nematoda</taxon>
        <taxon>Chromadorea</taxon>
        <taxon>Rhabditida</taxon>
        <taxon>Spirurina</taxon>
        <taxon>Ascaridomorpha</taxon>
        <taxon>Ascaridoidea</taxon>
        <taxon>Ascarididae</taxon>
        <taxon>Parascaris</taxon>
    </lineage>
</organism>
<sequence>MEHLNEPNNDQRYAMPNSSFLFHLTPYPVRSCSFVPSLVYNRTSRKPIEARGSGSEFPEFATFCLLRCLVILQRSTTFRSCICEFL</sequence>
<name>A0A914ZY34_PARUN</name>
<evidence type="ECO:0000313" key="2">
    <source>
        <dbReference type="WBParaSite" id="PgE032_g003_t02"/>
    </source>
</evidence>
<accession>A0A914ZY34</accession>
<dbReference type="AlphaFoldDB" id="A0A914ZY34"/>